<evidence type="ECO:0000313" key="9">
    <source>
        <dbReference type="Ensembl" id="ENSPFOP00000018614.2"/>
    </source>
</evidence>
<dbReference type="InterPro" id="IPR041418">
    <property type="entry name" value="SAM_3"/>
</dbReference>
<reference evidence="10" key="1">
    <citation type="submission" date="2013-10" db="EMBL/GenBank/DDBJ databases">
        <authorList>
            <person name="Schartl M."/>
            <person name="Warren W."/>
        </authorList>
    </citation>
    <scope>NUCLEOTIDE SEQUENCE [LARGE SCALE GENOMIC DNA]</scope>
    <source>
        <strain evidence="10">female</strain>
    </source>
</reference>
<feature type="compositionally biased region" description="Basic and acidic residues" evidence="7">
    <location>
        <begin position="421"/>
        <end position="431"/>
    </location>
</feature>
<dbReference type="Pfam" id="PF22975">
    <property type="entry name" value="EPS8_2nd"/>
    <property type="match status" value="1"/>
</dbReference>
<keyword evidence="5" id="KW-0597">Phosphoprotein</keyword>
<dbReference type="Pfam" id="PF08416">
    <property type="entry name" value="PTB"/>
    <property type="match status" value="1"/>
</dbReference>
<reference evidence="9" key="3">
    <citation type="submission" date="2025-09" db="UniProtKB">
        <authorList>
            <consortium name="Ensembl"/>
        </authorList>
    </citation>
    <scope>IDENTIFICATION</scope>
</reference>
<dbReference type="InterPro" id="IPR001452">
    <property type="entry name" value="SH3_domain"/>
</dbReference>
<dbReference type="InterPro" id="IPR013625">
    <property type="entry name" value="PTB"/>
</dbReference>
<evidence type="ECO:0000256" key="6">
    <source>
        <dbReference type="PROSITE-ProRule" id="PRU00192"/>
    </source>
</evidence>
<evidence type="ECO:0000256" key="1">
    <source>
        <dbReference type="ARBA" id="ARBA00004496"/>
    </source>
</evidence>
<dbReference type="InterPro" id="IPR013761">
    <property type="entry name" value="SAM/pointed_sf"/>
</dbReference>
<dbReference type="PROSITE" id="PS50002">
    <property type="entry name" value="SH3"/>
    <property type="match status" value="1"/>
</dbReference>
<dbReference type="InterPro" id="IPR035462">
    <property type="entry name" value="Eps8_SH3"/>
</dbReference>
<dbReference type="GO" id="GO:1900029">
    <property type="term" value="P:positive regulation of ruffle assembly"/>
    <property type="evidence" value="ECO:0007669"/>
    <property type="project" value="TreeGrafter"/>
</dbReference>
<feature type="domain" description="SH3" evidence="8">
    <location>
        <begin position="496"/>
        <end position="555"/>
    </location>
</feature>
<feature type="compositionally biased region" description="Pro residues" evidence="7">
    <location>
        <begin position="590"/>
        <end position="600"/>
    </location>
</feature>
<evidence type="ECO:0000256" key="2">
    <source>
        <dbReference type="ARBA" id="ARBA00006197"/>
    </source>
</evidence>
<name>A0A087YKR1_POEFO</name>
<dbReference type="PANTHER" id="PTHR12287">
    <property type="entry name" value="EPIDERMAL GROWTH FACTOR RECEPTOR KINASE SUBSTRATE EPS8-RELATED PROTEIN"/>
    <property type="match status" value="1"/>
</dbReference>
<comment type="subcellular location">
    <subcellularLocation>
        <location evidence="1">Cytoplasm</location>
    </subcellularLocation>
</comment>
<dbReference type="CDD" id="cd09540">
    <property type="entry name" value="SAM_EPS8-like"/>
    <property type="match status" value="1"/>
</dbReference>
<dbReference type="InterPro" id="IPR011993">
    <property type="entry name" value="PH-like_dom_sf"/>
</dbReference>
<keyword evidence="4" id="KW-0963">Cytoplasm</keyword>
<feature type="region of interest" description="Disordered" evidence="7">
    <location>
        <begin position="579"/>
        <end position="638"/>
    </location>
</feature>
<dbReference type="SUPFAM" id="SSF50044">
    <property type="entry name" value="SH3-domain"/>
    <property type="match status" value="1"/>
</dbReference>
<feature type="region of interest" description="Disordered" evidence="7">
    <location>
        <begin position="421"/>
        <end position="443"/>
    </location>
</feature>
<dbReference type="GO" id="GO:0032587">
    <property type="term" value="C:ruffle membrane"/>
    <property type="evidence" value="ECO:0007669"/>
    <property type="project" value="TreeGrafter"/>
</dbReference>
<dbReference type="GO" id="GO:0007266">
    <property type="term" value="P:Rho protein signal transduction"/>
    <property type="evidence" value="ECO:0007669"/>
    <property type="project" value="TreeGrafter"/>
</dbReference>
<dbReference type="Pfam" id="PF00018">
    <property type="entry name" value="SH3_1"/>
    <property type="match status" value="1"/>
</dbReference>
<dbReference type="GeneTree" id="ENSGT00940000158125"/>
<dbReference type="SUPFAM" id="SSF47769">
    <property type="entry name" value="SAM/Pointed domain"/>
    <property type="match status" value="1"/>
</dbReference>
<dbReference type="OMA" id="REVANDM"/>
<reference evidence="9" key="2">
    <citation type="submission" date="2025-08" db="UniProtKB">
        <authorList>
            <consortium name="Ensembl"/>
        </authorList>
    </citation>
    <scope>IDENTIFICATION</scope>
</reference>
<evidence type="ECO:0000313" key="10">
    <source>
        <dbReference type="Proteomes" id="UP000028760"/>
    </source>
</evidence>
<protein>
    <recommendedName>
        <fullName evidence="8">SH3 domain-containing protein</fullName>
    </recommendedName>
</protein>
<dbReference type="STRING" id="48698.ENSPFOP00000018614"/>
<evidence type="ECO:0000256" key="7">
    <source>
        <dbReference type="SAM" id="MobiDB-lite"/>
    </source>
</evidence>
<evidence type="ECO:0000256" key="3">
    <source>
        <dbReference type="ARBA" id="ARBA00022443"/>
    </source>
</evidence>
<dbReference type="Gene3D" id="1.10.150.50">
    <property type="entry name" value="Transcription Factor, Ets-1"/>
    <property type="match status" value="1"/>
</dbReference>
<evidence type="ECO:0000256" key="5">
    <source>
        <dbReference type="ARBA" id="ARBA00022553"/>
    </source>
</evidence>
<dbReference type="InterPro" id="IPR036028">
    <property type="entry name" value="SH3-like_dom_sf"/>
</dbReference>
<keyword evidence="10" id="KW-1185">Reference proteome</keyword>
<dbReference type="Pfam" id="PF18016">
    <property type="entry name" value="SAM_3"/>
    <property type="match status" value="1"/>
</dbReference>
<dbReference type="SUPFAM" id="SSF50729">
    <property type="entry name" value="PH domain-like"/>
    <property type="match status" value="1"/>
</dbReference>
<dbReference type="Gene3D" id="2.30.29.30">
    <property type="entry name" value="Pleckstrin-homology domain (PH domain)/Phosphotyrosine-binding domain (PTB)"/>
    <property type="match status" value="1"/>
</dbReference>
<accession>A0A087YKR1</accession>
<dbReference type="Ensembl" id="ENSPFOT00000018636.2">
    <property type="protein sequence ID" value="ENSPFOP00000018614.2"/>
    <property type="gene ID" value="ENSPFOG00000018497.2"/>
</dbReference>
<dbReference type="eggNOG" id="KOG3557">
    <property type="taxonomic scope" value="Eukaryota"/>
</dbReference>
<dbReference type="FunFam" id="2.30.30.40:FF:000071">
    <property type="entry name" value="Epidermal growth factor receptor kinase substrate 8"/>
    <property type="match status" value="1"/>
</dbReference>
<dbReference type="PANTHER" id="PTHR12287:SF24">
    <property type="entry name" value="EPIDERMAL GROWTH FACTOR RECEPTOR KINASE SUBSTRATE 8-LIKE PROTEIN 1 ISOFORM X1"/>
    <property type="match status" value="1"/>
</dbReference>
<comment type="similarity">
    <text evidence="2">Belongs to the EPS8 family.</text>
</comment>
<dbReference type="GO" id="GO:0031982">
    <property type="term" value="C:vesicle"/>
    <property type="evidence" value="ECO:0007669"/>
    <property type="project" value="TreeGrafter"/>
</dbReference>
<dbReference type="Proteomes" id="UP000028760">
    <property type="component" value="Unassembled WGS sequence"/>
</dbReference>
<proteinExistence type="inferred from homology"/>
<dbReference type="EMBL" id="AYCK01023841">
    <property type="status" value="NOT_ANNOTATED_CDS"/>
    <property type="molecule type" value="Genomic_DNA"/>
</dbReference>
<evidence type="ECO:0000259" key="8">
    <source>
        <dbReference type="PROSITE" id="PS50002"/>
    </source>
</evidence>
<dbReference type="FunFam" id="1.10.150.50:FF:000023">
    <property type="entry name" value="Epidermal growth factor receptor kinase substrate 8"/>
    <property type="match status" value="1"/>
</dbReference>
<dbReference type="GO" id="GO:0005737">
    <property type="term" value="C:cytoplasm"/>
    <property type="evidence" value="ECO:0007669"/>
    <property type="project" value="UniProtKB-SubCell"/>
</dbReference>
<sequence>KLLTKSRRKYKVAKKILKSKEVFVLQHLLTFSLQDGNVQGVEEAQARLSFLADNNKLWSQKMLLDIGSNSLRFRDASSEDELERYSFRDIYRCDTIDTVKHFPLLLLLICQRANQKKPDIHFFNCEPMQAELICEDIKGAVSEVSSSSKMAPDAERLTSSTIHPFSLHPCPLVGNPKSEGKMYELYDIPSPPFPYAPNAPPVNPPPYPGLKANGPNGPDISFLRAEREVTILNHCFDDIESFMGKLQQTADASNLLTTAEGKRRLILFKVKASPQNDLLAEKARPPSEDEFIDIFQKFKYSFCLLARLKSTIASPSSEELVHHVFRTLDMMVKTTGGPAFGASVSSPAMTSSAVSLLQDTLNEDEAALWTALGPNWTLHRTQLRGPVAPYNPVFLSGWKPEAVRADGQVWEDPVESQHKHEAHRVKQEVHRGAGGGAAAPERCSDSEGSKFGFVFCNLKPTDELMTSFPVYLQQQVQHPAPPEIRIYSKEDGPPAEAERLYMCSYDFIARNNSELSVQQGETLEVLESSKRWWKCRNRFGQSGFVPFTVLEPVDHIESPTSSRPPSFYSFLQPKPDLYPFPNPNHHIPNPNQPKLPPPAPLMKSASPVPPSPPTLMLTPSHSPQRPRSSATYSPHGPVAEETDKAHLKLFKQKFEVMLVNDELLQRLTNGKASLNKPLVIHRSAETSVPLDYHSPPEEVAEWLRGKGFSDPTVQCLSVLTGAQLFSLNKEELRAVLPDEGVRVYSQLTVQKALLEDAKRATELEAVMEKQKQKVDLKLESSTL</sequence>
<dbReference type="SMART" id="SM00326">
    <property type="entry name" value="SH3"/>
    <property type="match status" value="1"/>
</dbReference>
<dbReference type="GO" id="GO:0035023">
    <property type="term" value="P:regulation of Rho protein signal transduction"/>
    <property type="evidence" value="ECO:0007669"/>
    <property type="project" value="TreeGrafter"/>
</dbReference>
<keyword evidence="3 6" id="KW-0728">SH3 domain</keyword>
<dbReference type="Gene3D" id="2.30.30.40">
    <property type="entry name" value="SH3 Domains"/>
    <property type="match status" value="1"/>
</dbReference>
<dbReference type="InterPro" id="IPR055093">
    <property type="entry name" value="EPS8_2nd"/>
</dbReference>
<organism evidence="9 10">
    <name type="scientific">Poecilia formosa</name>
    <name type="common">Amazon molly</name>
    <name type="synonym">Limia formosa</name>
    <dbReference type="NCBI Taxonomy" id="48698"/>
    <lineage>
        <taxon>Eukaryota</taxon>
        <taxon>Metazoa</taxon>
        <taxon>Chordata</taxon>
        <taxon>Craniata</taxon>
        <taxon>Vertebrata</taxon>
        <taxon>Euteleostomi</taxon>
        <taxon>Actinopterygii</taxon>
        <taxon>Neopterygii</taxon>
        <taxon>Teleostei</taxon>
        <taxon>Neoteleostei</taxon>
        <taxon>Acanthomorphata</taxon>
        <taxon>Ovalentaria</taxon>
        <taxon>Atherinomorphae</taxon>
        <taxon>Cyprinodontiformes</taxon>
        <taxon>Poeciliidae</taxon>
        <taxon>Poeciliinae</taxon>
        <taxon>Poecilia</taxon>
    </lineage>
</organism>
<evidence type="ECO:0000256" key="4">
    <source>
        <dbReference type="ARBA" id="ARBA00022490"/>
    </source>
</evidence>
<dbReference type="AlphaFoldDB" id="A0A087YKR1"/>
<dbReference type="CDD" id="cd11764">
    <property type="entry name" value="SH3_Eps8"/>
    <property type="match status" value="1"/>
</dbReference>
<feature type="compositionally biased region" description="Low complexity" evidence="7">
    <location>
        <begin position="614"/>
        <end position="623"/>
    </location>
</feature>
<dbReference type="InterPro" id="IPR039801">
    <property type="entry name" value="EPS8-like"/>
</dbReference>
<dbReference type="EMBL" id="AYCK01023840">
    <property type="status" value="NOT_ANNOTATED_CDS"/>
    <property type="molecule type" value="Genomic_DNA"/>
</dbReference>
<dbReference type="GO" id="GO:0003779">
    <property type="term" value="F:actin binding"/>
    <property type="evidence" value="ECO:0007669"/>
    <property type="project" value="TreeGrafter"/>
</dbReference>